<dbReference type="InterPro" id="IPR016032">
    <property type="entry name" value="Sig_transdc_resp-reg_C-effctor"/>
</dbReference>
<protein>
    <recommendedName>
        <fullName evidence="5">OmpR/PhoB-type domain-containing protein</fullName>
    </recommendedName>
</protein>
<evidence type="ECO:0000259" key="5">
    <source>
        <dbReference type="PROSITE" id="PS51755"/>
    </source>
</evidence>
<feature type="transmembrane region" description="Helical" evidence="4">
    <location>
        <begin position="124"/>
        <end position="144"/>
    </location>
</feature>
<organism evidence="6 7">
    <name type="scientific">Pseudoalteromonas fuliginea</name>
    <dbReference type="NCBI Taxonomy" id="1872678"/>
    <lineage>
        <taxon>Bacteria</taxon>
        <taxon>Pseudomonadati</taxon>
        <taxon>Pseudomonadota</taxon>
        <taxon>Gammaproteobacteria</taxon>
        <taxon>Alteromonadales</taxon>
        <taxon>Pseudoalteromonadaceae</taxon>
        <taxon>Pseudoalteromonas</taxon>
    </lineage>
</organism>
<dbReference type="Proteomes" id="UP000027154">
    <property type="component" value="Unassembled WGS sequence"/>
</dbReference>
<dbReference type="EMBL" id="JJNZ01000020">
    <property type="protein sequence ID" value="KDC51832.1"/>
    <property type="molecule type" value="Genomic_DNA"/>
</dbReference>
<keyword evidence="4" id="KW-1133">Transmembrane helix</keyword>
<feature type="DNA-binding region" description="OmpR/PhoB-type" evidence="3">
    <location>
        <begin position="7"/>
        <end position="103"/>
    </location>
</feature>
<evidence type="ECO:0000313" key="7">
    <source>
        <dbReference type="Proteomes" id="UP000027154"/>
    </source>
</evidence>
<dbReference type="SUPFAM" id="SSF82171">
    <property type="entry name" value="DPP6 N-terminal domain-like"/>
    <property type="match status" value="1"/>
</dbReference>
<dbReference type="InterPro" id="IPR036388">
    <property type="entry name" value="WH-like_DNA-bd_sf"/>
</dbReference>
<keyword evidence="4" id="KW-0812">Transmembrane</keyword>
<dbReference type="PANTHER" id="PTHR36842:SF1">
    <property type="entry name" value="PROTEIN TOLB"/>
    <property type="match status" value="1"/>
</dbReference>
<dbReference type="InterPro" id="IPR011042">
    <property type="entry name" value="6-blade_b-propeller_TolB-like"/>
</dbReference>
<name>A0ABD3YAW5_9GAMM</name>
<dbReference type="SMART" id="SM00862">
    <property type="entry name" value="Trans_reg_C"/>
    <property type="match status" value="1"/>
</dbReference>
<dbReference type="Pfam" id="PF00486">
    <property type="entry name" value="Trans_reg_C"/>
    <property type="match status" value="1"/>
</dbReference>
<proteinExistence type="inferred from homology"/>
<evidence type="ECO:0000256" key="2">
    <source>
        <dbReference type="ARBA" id="ARBA00023125"/>
    </source>
</evidence>
<evidence type="ECO:0000313" key="6">
    <source>
        <dbReference type="EMBL" id="KDC51832.1"/>
    </source>
</evidence>
<evidence type="ECO:0000256" key="3">
    <source>
        <dbReference type="PROSITE-ProRule" id="PRU01091"/>
    </source>
</evidence>
<dbReference type="InterPro" id="IPR011659">
    <property type="entry name" value="WD40"/>
</dbReference>
<evidence type="ECO:0000256" key="1">
    <source>
        <dbReference type="ARBA" id="ARBA00009820"/>
    </source>
</evidence>
<dbReference type="Gene3D" id="2.120.10.30">
    <property type="entry name" value="TolB, C-terminal domain"/>
    <property type="match status" value="2"/>
</dbReference>
<dbReference type="PROSITE" id="PS51755">
    <property type="entry name" value="OMPR_PHOB"/>
    <property type="match status" value="1"/>
</dbReference>
<gene>
    <name evidence="6" type="ORF">DC53_06600</name>
</gene>
<dbReference type="InterPro" id="IPR001867">
    <property type="entry name" value="OmpR/PhoB-type_DNA-bd"/>
</dbReference>
<dbReference type="PANTHER" id="PTHR36842">
    <property type="entry name" value="PROTEIN TOLB HOMOLOG"/>
    <property type="match status" value="1"/>
</dbReference>
<dbReference type="AlphaFoldDB" id="A0ABD3YAW5"/>
<keyword evidence="4" id="KW-0472">Membrane</keyword>
<dbReference type="GO" id="GO:0003677">
    <property type="term" value="F:DNA binding"/>
    <property type="evidence" value="ECO:0007669"/>
    <property type="project" value="UniProtKB-UniRule"/>
</dbReference>
<dbReference type="RefSeq" id="WP_033028916.1">
    <property type="nucleotide sequence ID" value="NZ_JJNZ01000020.1"/>
</dbReference>
<reference evidence="6 7" key="1">
    <citation type="submission" date="2014-04" db="EMBL/GenBank/DDBJ databases">
        <title>Pseudoalteromonas galatheae sp. nov., isolated from a deep-sea polychaete near Canal Concepcion, Chile.</title>
        <authorList>
            <person name="Machado H.R."/>
            <person name="Gram L."/>
            <person name="Vynne N.G."/>
        </authorList>
    </citation>
    <scope>NUCLEOTIDE SEQUENCE [LARGE SCALE GENOMIC DNA]</scope>
    <source>
        <strain evidence="6 7">KMM216</strain>
    </source>
</reference>
<dbReference type="Pfam" id="PF07676">
    <property type="entry name" value="PD40"/>
    <property type="match status" value="1"/>
</dbReference>
<accession>A0ABD3YAW5</accession>
<dbReference type="CDD" id="cd00383">
    <property type="entry name" value="trans_reg_C"/>
    <property type="match status" value="1"/>
</dbReference>
<keyword evidence="2 3" id="KW-0238">DNA-binding</keyword>
<evidence type="ECO:0000256" key="4">
    <source>
        <dbReference type="SAM" id="Phobius"/>
    </source>
</evidence>
<dbReference type="SUPFAM" id="SSF46894">
    <property type="entry name" value="C-terminal effector domain of the bipartite response regulators"/>
    <property type="match status" value="1"/>
</dbReference>
<feature type="domain" description="OmpR/PhoB-type" evidence="5">
    <location>
        <begin position="7"/>
        <end position="103"/>
    </location>
</feature>
<comment type="similarity">
    <text evidence="1">Belongs to the TolB family.</text>
</comment>
<dbReference type="Gene3D" id="1.10.10.10">
    <property type="entry name" value="Winged helix-like DNA-binding domain superfamily/Winged helix DNA-binding domain"/>
    <property type="match status" value="1"/>
</dbReference>
<comment type="caution">
    <text evidence="6">The sequence shown here is derived from an EMBL/GenBank/DDBJ whole genome shotgun (WGS) entry which is preliminary data.</text>
</comment>
<sequence>MSVNELPNKFYIDDFLINIKTGEIIYKEKSQVIEPKVMALLKALAQNPKKVIAAETLFEIVWPQAIYSPNSVRRNIALLRQALSDDNKRIIKTHPKRGYSLDSEVSFPEKKAKASSRKSPLIKYLKLSLLLIPVFILISVFFSLSDTSKQVSLLNLKPITASNEQERYMQISPDGRFMAYIQNTNQPNKRKILIKDLVTGSSWPLKDTLNAYTYLAWDSHKNALVYSCQGEKGISFNRLLLDAQLKVVSEELLFSRNDITWNSLFFIDKRQQLYYLANQNSSEHSRNVSLYRHNLESGQTEKLLKPNDYFKPYKLALSPTQTQLALVGFNKQALSEVKLLNLDSNDVVSIGQIDHNWYFLTWFENSESLLLSNGSELKQLSLNGDLTTLNYKSYNFLVYPQIIKDKVYFIEAKSDQDILLSKLKQLSPPQKIINSNTIDKAAALSADEKHIAYISTKNGYPQIFVKHLETNKERILFENSKQELALTKPVWHWSGKRIASSVNNKPFIIELESNLFSIKWLNVIIGEPIAWYNKSDAILYVDKKTHNDELVKFNFTTDERTTLKIKRAHDTFFLNHKDELLSFVKGQVIPHDSDNTLLKSPYLFTQIYPEKNGFYYQYTQNGKPLINYYDYELGVQNLSSKTEEFCAKFCDQITAVSDNIILLKSEHKSADILVLDITSKSTKVRGRL</sequence>